<proteinExistence type="predicted"/>
<evidence type="ECO:0000313" key="1">
    <source>
        <dbReference type="EMBL" id="RWR84951.1"/>
    </source>
</evidence>
<dbReference type="Proteomes" id="UP000283530">
    <property type="component" value="Unassembled WGS sequence"/>
</dbReference>
<accession>A0A3S3QIK0</accession>
<gene>
    <name evidence="1" type="ORF">CKAN_01378700</name>
</gene>
<dbReference type="SUPFAM" id="SSF54001">
    <property type="entry name" value="Cysteine proteinases"/>
    <property type="match status" value="1"/>
</dbReference>
<reference evidence="1 2" key="1">
    <citation type="journal article" date="2019" name="Nat. Plants">
        <title>Stout camphor tree genome fills gaps in understanding of flowering plant genome evolution.</title>
        <authorList>
            <person name="Chaw S.M."/>
            <person name="Liu Y.C."/>
            <person name="Wu Y.W."/>
            <person name="Wang H.Y."/>
            <person name="Lin C.I."/>
            <person name="Wu C.S."/>
            <person name="Ke H.M."/>
            <person name="Chang L.Y."/>
            <person name="Hsu C.Y."/>
            <person name="Yang H.T."/>
            <person name="Sudianto E."/>
            <person name="Hsu M.H."/>
            <person name="Wu K.P."/>
            <person name="Wang L.N."/>
            <person name="Leebens-Mack J.H."/>
            <person name="Tsai I.J."/>
        </authorList>
    </citation>
    <scope>NUCLEOTIDE SEQUENCE [LARGE SCALE GENOMIC DNA]</scope>
    <source>
        <strain evidence="2">cv. Chaw 1501</strain>
        <tissue evidence="1">Young leaves</tissue>
    </source>
</reference>
<name>A0A3S3QIK0_9MAGN</name>
<dbReference type="AlphaFoldDB" id="A0A3S3QIK0"/>
<dbReference type="Gene3D" id="3.40.395.10">
    <property type="entry name" value="Adenoviral Proteinase, Chain A"/>
    <property type="match status" value="1"/>
</dbReference>
<dbReference type="InterPro" id="IPR038765">
    <property type="entry name" value="Papain-like_cys_pep_sf"/>
</dbReference>
<keyword evidence="2" id="KW-1185">Reference proteome</keyword>
<sequence>MRKVPVKFSDYSHSMVDLGYVLNDQEQFFLRGFKEYYESKEVELASICTMISSNDLKKALNEGTWLDTNLMYYYFEIMREGCPTAFIADPSICSWWQDGSNASVEAAFGKHGHRVWEAREAHTLVFVVHYRNHFTLVVGYVDEKRWEFYNSLAGDRLTQNKAEKFVSMVWDPKLQFQYIV</sequence>
<organism evidence="1 2">
    <name type="scientific">Cinnamomum micranthum f. kanehirae</name>
    <dbReference type="NCBI Taxonomy" id="337451"/>
    <lineage>
        <taxon>Eukaryota</taxon>
        <taxon>Viridiplantae</taxon>
        <taxon>Streptophyta</taxon>
        <taxon>Embryophyta</taxon>
        <taxon>Tracheophyta</taxon>
        <taxon>Spermatophyta</taxon>
        <taxon>Magnoliopsida</taxon>
        <taxon>Magnoliidae</taxon>
        <taxon>Laurales</taxon>
        <taxon>Lauraceae</taxon>
        <taxon>Cinnamomum</taxon>
    </lineage>
</organism>
<comment type="caution">
    <text evidence="1">The sequence shown here is derived from an EMBL/GenBank/DDBJ whole genome shotgun (WGS) entry which is preliminary data.</text>
</comment>
<dbReference type="EMBL" id="QPKB01000005">
    <property type="protein sequence ID" value="RWR84951.1"/>
    <property type="molecule type" value="Genomic_DNA"/>
</dbReference>
<evidence type="ECO:0000313" key="2">
    <source>
        <dbReference type="Proteomes" id="UP000283530"/>
    </source>
</evidence>
<protein>
    <submittedName>
        <fullName evidence="1">Uncharacterized protein</fullName>
    </submittedName>
</protein>